<dbReference type="Proteomes" id="UP000011058">
    <property type="component" value="Chromosome"/>
</dbReference>
<accession>I0K3Z2</accession>
<gene>
    <name evidence="1" type="ORF">FAES_0834</name>
</gene>
<dbReference type="AlphaFoldDB" id="I0K3Z2"/>
<dbReference type="HOGENOM" id="CLU_189836_0_0_10"/>
<keyword evidence="2" id="KW-1185">Reference proteome</keyword>
<sequence>MAQAPACELPTEVRRSSAMTTYDFRTYHVRSINAASAEERAAINQELKDLYASLPAAEQDNFNRQLQTFLTREVGRLKSDYEAIKGSE</sequence>
<protein>
    <submittedName>
        <fullName evidence="1">Uncharacterized protein</fullName>
    </submittedName>
</protein>
<proteinExistence type="predicted"/>
<name>I0K3Z2_9BACT</name>
<reference evidence="1 2" key="1">
    <citation type="journal article" date="2012" name="J. Bacteriol.">
        <title>Genome Sequence of Fibrella aestuarina BUZ 2T, a Filamentous Marine Bacterium.</title>
        <authorList>
            <person name="Filippini M."/>
            <person name="Qi W."/>
            <person name="Blom J."/>
            <person name="Goesmann A."/>
            <person name="Smits T.H."/>
            <person name="Bagheri H.C."/>
        </authorList>
    </citation>
    <scope>NUCLEOTIDE SEQUENCE [LARGE SCALE GENOMIC DNA]</scope>
    <source>
        <strain evidence="2">BUZ 2T</strain>
    </source>
</reference>
<dbReference type="PATRIC" id="fig|1166018.3.peg.2550"/>
<organism evidence="1 2">
    <name type="scientific">Fibrella aestuarina BUZ 2</name>
    <dbReference type="NCBI Taxonomy" id="1166018"/>
    <lineage>
        <taxon>Bacteria</taxon>
        <taxon>Pseudomonadati</taxon>
        <taxon>Bacteroidota</taxon>
        <taxon>Cytophagia</taxon>
        <taxon>Cytophagales</taxon>
        <taxon>Spirosomataceae</taxon>
        <taxon>Fibrella</taxon>
    </lineage>
</organism>
<dbReference type="KEGG" id="fae:FAES_0834"/>
<evidence type="ECO:0000313" key="1">
    <source>
        <dbReference type="EMBL" id="CCG98845.1"/>
    </source>
</evidence>
<evidence type="ECO:0000313" key="2">
    <source>
        <dbReference type="Proteomes" id="UP000011058"/>
    </source>
</evidence>
<dbReference type="eggNOG" id="ENOG5033218">
    <property type="taxonomic scope" value="Bacteria"/>
</dbReference>
<dbReference type="EMBL" id="HE796683">
    <property type="protein sequence ID" value="CCG98845.1"/>
    <property type="molecule type" value="Genomic_DNA"/>
</dbReference>